<dbReference type="WBParaSite" id="RSKR_0000665950.1">
    <property type="protein sequence ID" value="RSKR_0000665950.1"/>
    <property type="gene ID" value="RSKR_0000665950"/>
</dbReference>
<dbReference type="Proteomes" id="UP000095286">
    <property type="component" value="Unplaced"/>
</dbReference>
<reference evidence="2" key="1">
    <citation type="submission" date="2016-11" db="UniProtKB">
        <authorList>
            <consortium name="WormBaseParasite"/>
        </authorList>
    </citation>
    <scope>IDENTIFICATION</scope>
    <source>
        <strain evidence="2">KR3021</strain>
    </source>
</reference>
<evidence type="ECO:0000313" key="1">
    <source>
        <dbReference type="Proteomes" id="UP000095286"/>
    </source>
</evidence>
<name>A0AC35U1Z6_9BILA</name>
<accession>A0AC35U1Z6</accession>
<evidence type="ECO:0000313" key="2">
    <source>
        <dbReference type="WBParaSite" id="RSKR_0000665950.1"/>
    </source>
</evidence>
<protein>
    <submittedName>
        <fullName evidence="2">7TM_GPCR_Srx domain-containing protein</fullName>
    </submittedName>
</protein>
<organism evidence="1 2">
    <name type="scientific">Rhabditophanes sp. KR3021</name>
    <dbReference type="NCBI Taxonomy" id="114890"/>
    <lineage>
        <taxon>Eukaryota</taxon>
        <taxon>Metazoa</taxon>
        <taxon>Ecdysozoa</taxon>
        <taxon>Nematoda</taxon>
        <taxon>Chromadorea</taxon>
        <taxon>Rhabditida</taxon>
        <taxon>Tylenchina</taxon>
        <taxon>Panagrolaimomorpha</taxon>
        <taxon>Strongyloidoidea</taxon>
        <taxon>Alloionematidae</taxon>
        <taxon>Rhabditophanes</taxon>
    </lineage>
</organism>
<sequence>MNVVTILDITHIVILCISIVLYLFCIYSIFKSPSLHNSFGYIFLILCVGAILQSLISIIYQNLYDYVFPSIISYKNITIASFDNLLIKIIANCHLFLVINRLISLFFPIFYHHWFTKSTSFIFALFPIILGIVFEYKRNWCSKINVLWLTIDYIYLISMFNFISDCILLSKIYKHIKTKKKSQNPKFWTKENRFSCHCICLNVFICFILQPIIFIVCNTDVFKLFKQNIKNQMSNKVYG</sequence>
<proteinExistence type="predicted"/>